<name>A0ABS0T6J1_9STAP</name>
<proteinExistence type="predicted"/>
<evidence type="ECO:0000259" key="1">
    <source>
        <dbReference type="Pfam" id="PF23728"/>
    </source>
</evidence>
<dbReference type="Proteomes" id="UP000751852">
    <property type="component" value="Unassembled WGS sequence"/>
</dbReference>
<protein>
    <recommendedName>
        <fullName evidence="1">Tubby C-terminal domain-containing protein</fullName>
    </recommendedName>
</protein>
<organism evidence="2 3">
    <name type="scientific">Staphylococcus canis</name>
    <dbReference type="NCBI Taxonomy" id="2724942"/>
    <lineage>
        <taxon>Bacteria</taxon>
        <taxon>Bacillati</taxon>
        <taxon>Bacillota</taxon>
        <taxon>Bacilli</taxon>
        <taxon>Bacillales</taxon>
        <taxon>Staphylococcaceae</taxon>
        <taxon>Staphylococcus</taxon>
    </lineage>
</organism>
<accession>A0ABS0T6J1</accession>
<comment type="caution">
    <text evidence="2">The sequence shown here is derived from an EMBL/GenBank/DDBJ whole genome shotgun (WGS) entry which is preliminary data.</text>
</comment>
<evidence type="ECO:0000313" key="3">
    <source>
        <dbReference type="Proteomes" id="UP000751852"/>
    </source>
</evidence>
<evidence type="ECO:0000313" key="2">
    <source>
        <dbReference type="EMBL" id="MBI5974365.1"/>
    </source>
</evidence>
<gene>
    <name evidence="2" type="ORF">HHH54_01980</name>
</gene>
<reference evidence="2 3" key="1">
    <citation type="submission" date="2020-04" db="EMBL/GenBank/DDBJ databases">
        <title>Staphylococcus species from domestic dog.</title>
        <authorList>
            <person name="Paterson G.K."/>
        </authorList>
    </citation>
    <scope>NUCLEOTIDE SEQUENCE [LARGE SCALE GENOMIC DNA]</scope>
    <source>
        <strain evidence="2 3">H16/1A</strain>
    </source>
</reference>
<dbReference type="RefSeq" id="WP_198617152.1">
    <property type="nucleotide sequence ID" value="NZ_JABANU010000003.1"/>
</dbReference>
<dbReference type="Pfam" id="PF23728">
    <property type="entry name" value="Tubby_C_like"/>
    <property type="match status" value="1"/>
</dbReference>
<keyword evidence="3" id="KW-1185">Reference proteome</keyword>
<dbReference type="EMBL" id="JABANU010000003">
    <property type="protein sequence ID" value="MBI5974365.1"/>
    <property type="molecule type" value="Genomic_DNA"/>
</dbReference>
<feature type="domain" description="Tubby C-terminal" evidence="1">
    <location>
        <begin position="5"/>
        <end position="168"/>
    </location>
</feature>
<sequence length="183" mass="21585">MKHTYHYKENFFNASTKTIPIQNEKDEVVFEMALYYQSDFQKVSGYLGHLKHNFTITDNQTTLRSERESFLSSPLKQRWKLYEDDHYIGELRTKLSWRSKLVFKDVSGYQLELTSSLFKKAVKVTDDMQNVVMTTKSELFKIASRHDLFIEPSPYSDMLLILLFQIYYEFQEARQNAASSAST</sequence>
<dbReference type="InterPro" id="IPR056944">
    <property type="entry name" value="Tubby_C-like"/>
</dbReference>